<dbReference type="NCBIfam" id="NF006989">
    <property type="entry name" value="PRK09454.1"/>
    <property type="match status" value="1"/>
</dbReference>
<protein>
    <submittedName>
        <fullName evidence="2">Glycerophosphodiester phosphodiesterase</fullName>
        <ecNumber evidence="2">3.1.4.46</ecNumber>
    </submittedName>
</protein>
<dbReference type="PANTHER" id="PTHR46211:SF1">
    <property type="entry name" value="GLYCEROPHOSPHODIESTER PHOSPHODIESTERASE, CYTOPLASMIC"/>
    <property type="match status" value="1"/>
</dbReference>
<dbReference type="InterPro" id="IPR017946">
    <property type="entry name" value="PLC-like_Pdiesterase_TIM-brl"/>
</dbReference>
<keyword evidence="2" id="KW-0378">Hydrolase</keyword>
<evidence type="ECO:0000259" key="1">
    <source>
        <dbReference type="PROSITE" id="PS51704"/>
    </source>
</evidence>
<gene>
    <name evidence="2" type="primary">ugpQ</name>
    <name evidence="2" type="ORF">HHL28_00135</name>
</gene>
<accession>A0A858RBJ4</accession>
<dbReference type="Gene3D" id="3.20.20.190">
    <property type="entry name" value="Phosphatidylinositol (PI) phosphodiesterase"/>
    <property type="match status" value="1"/>
</dbReference>
<dbReference type="PROSITE" id="PS51704">
    <property type="entry name" value="GP_PDE"/>
    <property type="match status" value="1"/>
</dbReference>
<dbReference type="EMBL" id="CP051775">
    <property type="protein sequence ID" value="QJE74711.1"/>
    <property type="molecule type" value="Genomic_DNA"/>
</dbReference>
<evidence type="ECO:0000313" key="2">
    <source>
        <dbReference type="EMBL" id="QJE74711.1"/>
    </source>
</evidence>
<dbReference type="SUPFAM" id="SSF51695">
    <property type="entry name" value="PLC-like phosphodiesterases"/>
    <property type="match status" value="1"/>
</dbReference>
<dbReference type="EC" id="3.1.4.46" evidence="2"/>
<name>A0A858RBJ4_9PROT</name>
<sequence length="243" mass="25991">MALPRIIGHRGAAKHAPENTLVSIRVAAAQGASWVEVDVKLSADGVPILMHDDRLDRTTDAKGPVSARSFEELRKLDAGGWFHPAFKGERVAALSETLELCLELGLGINLEIKPCPGRAEETAGIALSMALGIWPQDRPPPLVSSFDPLALSMARQVVPAWPIGYLVDRRPADWAAQADALGAATIHVNARRETAQTIAEYRATGRPVLAYTVNNPAAAKEVLGWGVTGVFTDTPEALVKARV</sequence>
<dbReference type="GO" id="GO:0008889">
    <property type="term" value="F:glycerophosphodiester phosphodiesterase activity"/>
    <property type="evidence" value="ECO:0007669"/>
    <property type="project" value="UniProtKB-EC"/>
</dbReference>
<keyword evidence="3" id="KW-1185">Reference proteome</keyword>
<proteinExistence type="predicted"/>
<dbReference type="KEGG" id="acru:HHL28_00135"/>
<dbReference type="Pfam" id="PF03009">
    <property type="entry name" value="GDPD"/>
    <property type="match status" value="1"/>
</dbReference>
<dbReference type="PANTHER" id="PTHR46211">
    <property type="entry name" value="GLYCEROPHOSPHORYL DIESTER PHOSPHODIESTERASE"/>
    <property type="match status" value="1"/>
</dbReference>
<dbReference type="InterPro" id="IPR030395">
    <property type="entry name" value="GP_PDE_dom"/>
</dbReference>
<dbReference type="AlphaFoldDB" id="A0A858RBJ4"/>
<dbReference type="GO" id="GO:0006629">
    <property type="term" value="P:lipid metabolic process"/>
    <property type="evidence" value="ECO:0007669"/>
    <property type="project" value="InterPro"/>
</dbReference>
<reference evidence="2" key="1">
    <citation type="submission" date="2020-04" db="EMBL/GenBank/DDBJ databases">
        <title>A desert anoxygenic phototrophic bacterium fixes CO2 using RubisCO under aerobic conditions.</title>
        <authorList>
            <person name="Tang K."/>
        </authorList>
    </citation>
    <scope>NUCLEOTIDE SEQUENCE [LARGE SCALE GENOMIC DNA]</scope>
    <source>
        <strain evidence="2">MIMtkB3</strain>
    </source>
</reference>
<organism evidence="2 3">
    <name type="scientific">Aerophototrophica crusticola</name>
    <dbReference type="NCBI Taxonomy" id="1709002"/>
    <lineage>
        <taxon>Bacteria</taxon>
        <taxon>Pseudomonadati</taxon>
        <taxon>Pseudomonadota</taxon>
        <taxon>Alphaproteobacteria</taxon>
        <taxon>Rhodospirillales</taxon>
        <taxon>Rhodospirillaceae</taxon>
        <taxon>Aerophototrophica</taxon>
    </lineage>
</organism>
<evidence type="ECO:0000313" key="3">
    <source>
        <dbReference type="Proteomes" id="UP000501891"/>
    </source>
</evidence>
<feature type="domain" description="GP-PDE" evidence="1">
    <location>
        <begin position="4"/>
        <end position="242"/>
    </location>
</feature>
<dbReference type="Proteomes" id="UP000501891">
    <property type="component" value="Chromosome"/>
</dbReference>